<dbReference type="CDD" id="cd07560">
    <property type="entry name" value="Peptidase_S41_CPP"/>
    <property type="match status" value="1"/>
</dbReference>
<dbReference type="SUPFAM" id="SSF52096">
    <property type="entry name" value="ClpP/crotonase"/>
    <property type="match status" value="1"/>
</dbReference>
<sequence length="417" mass="44731">MNKIFRYIIIGMVIGVLLVSVFSGGLAAGYLIKENVPADLLSLATAPTPMPETTEATPDELTTLFTPFWEAWQIVHDDYVDQPVDDLKLMQGAISGMLDSLGDEHTSYMDPHVYTQATSSMEGSYDGIGAWVDSTGDYLAIVSPMPGSPAEEVGLKPGDLVIAIDGEDMTGIDGDLVIRKVLGEAGTTVELTIRRKGESEPLKFNVTRAHITIPSVEGELLEGNIGYVRIFTFGTNTTPELRATLEDLLDEGAEGFIVDFRNNGGGLLVTAIQVASEFIPGGEVVLYEQYGDGTRDTHKASRGGLATDLPLILLMNEGSASASEVVAGAIQDLGRGQLVGVTSFGKGSVQNWIPLNNDQGAVRVTIAKWLTPDERTIHGVGLKPNVVIEITDEDIEAERDPQRDKAVELMLELLGAE</sequence>
<reference evidence="8 9" key="1">
    <citation type="submission" date="2020-08" db="EMBL/GenBank/DDBJ databases">
        <title>Bridging the membrane lipid divide: bacteria of the FCB group superphylum have the potential to synthesize archaeal ether lipids.</title>
        <authorList>
            <person name="Villanueva L."/>
            <person name="Von Meijenfeldt F.A.B."/>
            <person name="Westbye A.B."/>
            <person name="Yadav S."/>
            <person name="Hopmans E.C."/>
            <person name="Dutilh B.E."/>
            <person name="Sinninghe Damste J.S."/>
        </authorList>
    </citation>
    <scope>NUCLEOTIDE SEQUENCE [LARGE SCALE GENOMIC DNA]</scope>
    <source>
        <strain evidence="8">NIOZ-UU36</strain>
    </source>
</reference>
<dbReference type="GO" id="GO:0008236">
    <property type="term" value="F:serine-type peptidase activity"/>
    <property type="evidence" value="ECO:0007669"/>
    <property type="project" value="UniProtKB-KW"/>
</dbReference>
<keyword evidence="4 5" id="KW-0720">Serine protease</keyword>
<keyword evidence="3 5" id="KW-0378">Hydrolase</keyword>
<dbReference type="GO" id="GO:0007165">
    <property type="term" value="P:signal transduction"/>
    <property type="evidence" value="ECO:0007669"/>
    <property type="project" value="TreeGrafter"/>
</dbReference>
<keyword evidence="6" id="KW-1133">Transmembrane helix</keyword>
<dbReference type="Pfam" id="PF03572">
    <property type="entry name" value="Peptidase_S41"/>
    <property type="match status" value="1"/>
</dbReference>
<dbReference type="PROSITE" id="PS50106">
    <property type="entry name" value="PDZ"/>
    <property type="match status" value="1"/>
</dbReference>
<dbReference type="InterPro" id="IPR055210">
    <property type="entry name" value="CtpA/B_N"/>
</dbReference>
<dbReference type="GO" id="GO:0004175">
    <property type="term" value="F:endopeptidase activity"/>
    <property type="evidence" value="ECO:0007669"/>
    <property type="project" value="TreeGrafter"/>
</dbReference>
<dbReference type="Pfam" id="PF22694">
    <property type="entry name" value="CtpB_N-like"/>
    <property type="match status" value="1"/>
</dbReference>
<evidence type="ECO:0000256" key="5">
    <source>
        <dbReference type="RuleBase" id="RU004404"/>
    </source>
</evidence>
<evidence type="ECO:0000256" key="3">
    <source>
        <dbReference type="ARBA" id="ARBA00022801"/>
    </source>
</evidence>
<dbReference type="InterPro" id="IPR041489">
    <property type="entry name" value="PDZ_6"/>
</dbReference>
<dbReference type="Gene3D" id="3.90.226.10">
    <property type="entry name" value="2-enoyl-CoA Hydratase, Chain A, domain 1"/>
    <property type="match status" value="1"/>
</dbReference>
<organism evidence="8 9">
    <name type="scientific">Candidatus Desulfolinea nitratireducens</name>
    <dbReference type="NCBI Taxonomy" id="2841698"/>
    <lineage>
        <taxon>Bacteria</taxon>
        <taxon>Bacillati</taxon>
        <taxon>Chloroflexota</taxon>
        <taxon>Anaerolineae</taxon>
        <taxon>Anaerolineales</taxon>
        <taxon>Anaerolineales incertae sedis</taxon>
        <taxon>Candidatus Desulfolinea</taxon>
    </lineage>
</organism>
<dbReference type="SUPFAM" id="SSF50156">
    <property type="entry name" value="PDZ domain-like"/>
    <property type="match status" value="1"/>
</dbReference>
<name>A0A8J6NII9_9CHLR</name>
<dbReference type="InterPro" id="IPR036034">
    <property type="entry name" value="PDZ_sf"/>
</dbReference>
<dbReference type="Gene3D" id="3.30.750.44">
    <property type="match status" value="1"/>
</dbReference>
<dbReference type="GO" id="GO:0006508">
    <property type="term" value="P:proteolysis"/>
    <property type="evidence" value="ECO:0007669"/>
    <property type="project" value="UniProtKB-KW"/>
</dbReference>
<dbReference type="Pfam" id="PF17820">
    <property type="entry name" value="PDZ_6"/>
    <property type="match status" value="1"/>
</dbReference>
<accession>A0A8J6NII9</accession>
<evidence type="ECO:0000256" key="4">
    <source>
        <dbReference type="ARBA" id="ARBA00022825"/>
    </source>
</evidence>
<evidence type="ECO:0000256" key="2">
    <source>
        <dbReference type="ARBA" id="ARBA00022670"/>
    </source>
</evidence>
<dbReference type="SMART" id="SM00245">
    <property type="entry name" value="TSPc"/>
    <property type="match status" value="1"/>
</dbReference>
<keyword evidence="6" id="KW-0472">Membrane</keyword>
<dbReference type="InterPro" id="IPR005151">
    <property type="entry name" value="Tail-specific_protease"/>
</dbReference>
<dbReference type="Gene3D" id="2.30.42.10">
    <property type="match status" value="1"/>
</dbReference>
<proteinExistence type="inferred from homology"/>
<feature type="domain" description="PDZ" evidence="7">
    <location>
        <begin position="114"/>
        <end position="197"/>
    </location>
</feature>
<dbReference type="SMART" id="SM00228">
    <property type="entry name" value="PDZ"/>
    <property type="match status" value="1"/>
</dbReference>
<comment type="caution">
    <text evidence="8">The sequence shown here is derived from an EMBL/GenBank/DDBJ whole genome shotgun (WGS) entry which is preliminary data.</text>
</comment>
<dbReference type="PANTHER" id="PTHR32060">
    <property type="entry name" value="TAIL-SPECIFIC PROTEASE"/>
    <property type="match status" value="1"/>
</dbReference>
<feature type="transmembrane region" description="Helical" evidence="6">
    <location>
        <begin position="7"/>
        <end position="32"/>
    </location>
</feature>
<evidence type="ECO:0000256" key="6">
    <source>
        <dbReference type="SAM" id="Phobius"/>
    </source>
</evidence>
<dbReference type="InterPro" id="IPR001478">
    <property type="entry name" value="PDZ"/>
</dbReference>
<keyword evidence="2 5" id="KW-0645">Protease</keyword>
<dbReference type="InterPro" id="IPR029045">
    <property type="entry name" value="ClpP/crotonase-like_dom_sf"/>
</dbReference>
<gene>
    <name evidence="8" type="ORF">H8E29_17215</name>
</gene>
<evidence type="ECO:0000313" key="8">
    <source>
        <dbReference type="EMBL" id="MBC8336998.1"/>
    </source>
</evidence>
<dbReference type="GO" id="GO:0030288">
    <property type="term" value="C:outer membrane-bounded periplasmic space"/>
    <property type="evidence" value="ECO:0007669"/>
    <property type="project" value="TreeGrafter"/>
</dbReference>
<comment type="similarity">
    <text evidence="1 5">Belongs to the peptidase S41A family.</text>
</comment>
<dbReference type="Proteomes" id="UP000614469">
    <property type="component" value="Unassembled WGS sequence"/>
</dbReference>
<dbReference type="CDD" id="cd06782">
    <property type="entry name" value="cpPDZ_CPP-like"/>
    <property type="match status" value="1"/>
</dbReference>
<dbReference type="FunFam" id="2.30.42.10:FF:000063">
    <property type="entry name" value="Peptidase, S41 family"/>
    <property type="match status" value="1"/>
</dbReference>
<dbReference type="InterPro" id="IPR004447">
    <property type="entry name" value="Peptidase_S41A"/>
</dbReference>
<evidence type="ECO:0000313" key="9">
    <source>
        <dbReference type="Proteomes" id="UP000614469"/>
    </source>
</evidence>
<dbReference type="AlphaFoldDB" id="A0A8J6NII9"/>
<evidence type="ECO:0000259" key="7">
    <source>
        <dbReference type="PROSITE" id="PS50106"/>
    </source>
</evidence>
<dbReference type="PANTHER" id="PTHR32060:SF30">
    <property type="entry name" value="CARBOXY-TERMINAL PROCESSING PROTEASE CTPA"/>
    <property type="match status" value="1"/>
</dbReference>
<evidence type="ECO:0000256" key="1">
    <source>
        <dbReference type="ARBA" id="ARBA00009179"/>
    </source>
</evidence>
<dbReference type="EMBL" id="JACNJN010000219">
    <property type="protein sequence ID" value="MBC8336998.1"/>
    <property type="molecule type" value="Genomic_DNA"/>
</dbReference>
<dbReference type="NCBIfam" id="TIGR00225">
    <property type="entry name" value="prc"/>
    <property type="match status" value="1"/>
</dbReference>
<protein>
    <submittedName>
        <fullName evidence="8">S41 family peptidase</fullName>
    </submittedName>
</protein>
<keyword evidence="6" id="KW-0812">Transmembrane</keyword>